<dbReference type="InterPro" id="IPR011990">
    <property type="entry name" value="TPR-like_helical_dom_sf"/>
</dbReference>
<dbReference type="SUPFAM" id="SSF48452">
    <property type="entry name" value="TPR-like"/>
    <property type="match status" value="2"/>
</dbReference>
<accession>A0ABU7UY29</accession>
<dbReference type="Pfam" id="PF13181">
    <property type="entry name" value="TPR_8"/>
    <property type="match status" value="1"/>
</dbReference>
<keyword evidence="3" id="KW-1185">Reference proteome</keyword>
<sequence length="405" mass="42902">MNLNKSTGALLALAIAAAIGGTALLAAPALAAKQEAAAKLYPAATRAEPNTKTMAVTAGNAKKINEIIKIYADPSKNAEVLALTDSVLNDSKSNAFDKAYAAQIAGVVATNAKNYAKAISYYQTALTANALSNDNHYAAMFNLAVAQSNAKDFAGAAATARKFLTETNSKDPNALYILGTSLYEQGQYAEAATQVKSAIDSSTTPNESWKQLYMLAMSKSGNLTGALAEAKALADRNPTNKVAQTNYIALLQQNKQDAEALAVMNRMRAANLLTTDADYRNLFLAMAPVEGAEQQVIDIITEGLKKNILTADYNVYAALAQSYYFLGQEGKAIENFEKAGPLSSKGTTYLNLARLYWNQGRNVDAKAAAAKAEAKGGLSAADMKTLKEIKALPDKGGKTVIIKKK</sequence>
<keyword evidence="1" id="KW-0732">Signal</keyword>
<dbReference type="RefSeq" id="WP_331703262.1">
    <property type="nucleotide sequence ID" value="NZ_JAZHBO010000001.1"/>
</dbReference>
<proteinExistence type="predicted"/>
<dbReference type="Proteomes" id="UP001356170">
    <property type="component" value="Unassembled WGS sequence"/>
</dbReference>
<evidence type="ECO:0000313" key="3">
    <source>
        <dbReference type="Proteomes" id="UP001356170"/>
    </source>
</evidence>
<gene>
    <name evidence="2" type="ORF">V3390_02780</name>
</gene>
<name>A0ABU7UY29_9GAMM</name>
<dbReference type="SMART" id="SM00028">
    <property type="entry name" value="TPR"/>
    <property type="match status" value="3"/>
</dbReference>
<feature type="chain" id="PRO_5045569362" evidence="1">
    <location>
        <begin position="32"/>
        <end position="405"/>
    </location>
</feature>
<dbReference type="EMBL" id="JAZHBO010000001">
    <property type="protein sequence ID" value="MEF2155158.1"/>
    <property type="molecule type" value="Genomic_DNA"/>
</dbReference>
<comment type="caution">
    <text evidence="2">The sequence shown here is derived from an EMBL/GenBank/DDBJ whole genome shotgun (WGS) entry which is preliminary data.</text>
</comment>
<protein>
    <submittedName>
        <fullName evidence="2">Tetratricopeptide repeat protein</fullName>
    </submittedName>
</protein>
<feature type="signal peptide" evidence="1">
    <location>
        <begin position="1"/>
        <end position="31"/>
    </location>
</feature>
<evidence type="ECO:0000256" key="1">
    <source>
        <dbReference type="SAM" id="SignalP"/>
    </source>
</evidence>
<dbReference type="InterPro" id="IPR019734">
    <property type="entry name" value="TPR_rpt"/>
</dbReference>
<dbReference type="Gene3D" id="1.25.40.10">
    <property type="entry name" value="Tetratricopeptide repeat domain"/>
    <property type="match status" value="2"/>
</dbReference>
<evidence type="ECO:0000313" key="2">
    <source>
        <dbReference type="EMBL" id="MEF2155158.1"/>
    </source>
</evidence>
<reference evidence="2 3" key="1">
    <citation type="submission" date="2024-01" db="EMBL/GenBank/DDBJ databases">
        <title>Novel species of the genus Luteimonas isolated from rivers.</title>
        <authorList>
            <person name="Lu H."/>
        </authorList>
    </citation>
    <scope>NUCLEOTIDE SEQUENCE [LARGE SCALE GENOMIC DNA]</scope>
    <source>
        <strain evidence="2 3">FXH3W</strain>
    </source>
</reference>
<organism evidence="2 3">
    <name type="scientific">Aquilutibacter rugosus</name>
    <dbReference type="NCBI Taxonomy" id="3115820"/>
    <lineage>
        <taxon>Bacteria</taxon>
        <taxon>Pseudomonadati</taxon>
        <taxon>Pseudomonadota</taxon>
        <taxon>Gammaproteobacteria</taxon>
        <taxon>Lysobacterales</taxon>
        <taxon>Lysobacteraceae</taxon>
        <taxon>Aquilutibacter</taxon>
    </lineage>
</organism>